<dbReference type="OrthoDB" id="6871529at2"/>
<feature type="chain" id="PRO_5020625436" evidence="1">
    <location>
        <begin position="22"/>
        <end position="200"/>
    </location>
</feature>
<sequence>MKPLSLLVISAQLLIVSAAWADENRSTWSQEPTAFLGVDLQGDFVQQVPECAADGSKPEGLCRVATANPDSFEVRGLPYLPISPGYTLVANLKDGQLNQLVFSGNANSLYLVTDMLTQRFGEPGDQHMQWIKMKSGASYQTEVMAWQGEKVAVNFQRMETDLGKYAVTLTNVMPAAATPAVESISSAEASEVVETPSSKL</sequence>
<keyword evidence="1" id="KW-0732">Signal</keyword>
<dbReference type="Proteomes" id="UP000298551">
    <property type="component" value="Chromosome"/>
</dbReference>
<accession>A0A4D6X9V9</accession>
<evidence type="ECO:0000256" key="1">
    <source>
        <dbReference type="SAM" id="SignalP"/>
    </source>
</evidence>
<organism evidence="2 3">
    <name type="scientific">Pseudomonas putida</name>
    <name type="common">Arthrobacter siderocapsulatus</name>
    <dbReference type="NCBI Taxonomy" id="303"/>
    <lineage>
        <taxon>Bacteria</taxon>
        <taxon>Pseudomonadati</taxon>
        <taxon>Pseudomonadota</taxon>
        <taxon>Gammaproteobacteria</taxon>
        <taxon>Pseudomonadales</taxon>
        <taxon>Pseudomonadaceae</taxon>
        <taxon>Pseudomonas</taxon>
    </lineage>
</organism>
<evidence type="ECO:0000313" key="2">
    <source>
        <dbReference type="EMBL" id="QCI13292.1"/>
    </source>
</evidence>
<evidence type="ECO:0000313" key="3">
    <source>
        <dbReference type="Proteomes" id="UP000298551"/>
    </source>
</evidence>
<protein>
    <submittedName>
        <fullName evidence="2">Uncharacterized protein</fullName>
    </submittedName>
</protein>
<feature type="signal peptide" evidence="1">
    <location>
        <begin position="1"/>
        <end position="21"/>
    </location>
</feature>
<dbReference type="AlphaFoldDB" id="A0A4D6X9V9"/>
<name>A0A4D6X9V9_PSEPU</name>
<gene>
    <name evidence="2" type="ORF">E6B08_18815</name>
</gene>
<reference evidence="3" key="1">
    <citation type="submission" date="2019-04" db="EMBL/GenBank/DDBJ databases">
        <title>Genome sequence of Pseudomonas putida 1290, an auxin catabolizing strain.</title>
        <authorList>
            <person name="Laird T.S."/>
            <person name="Leveau J.H.J."/>
        </authorList>
    </citation>
    <scope>NUCLEOTIDE SEQUENCE [LARGE SCALE GENOMIC DNA]</scope>
    <source>
        <strain evidence="3">1290</strain>
    </source>
</reference>
<proteinExistence type="predicted"/>
<dbReference type="RefSeq" id="WP_136915429.1">
    <property type="nucleotide sequence ID" value="NZ_CP039371.1"/>
</dbReference>
<dbReference type="EMBL" id="CP039371">
    <property type="protein sequence ID" value="QCI13292.1"/>
    <property type="molecule type" value="Genomic_DNA"/>
</dbReference>